<dbReference type="AlphaFoldDB" id="D6GUD9"/>
<dbReference type="Proteomes" id="UP000009376">
    <property type="component" value="Unassembled WGS sequence"/>
</dbReference>
<proteinExistence type="predicted"/>
<sequence length="379" mass="42381">MIISKVEQFSLPDYSRGICNIINDELSVFGIEQKGKSLGLDLKKNRKTTLVFIDGFGWNLYSRSKNFKNINSSKISSIFPSSTDSASISLVSGLSPGTHGIVGYKAFVKSTGAIIKPLENTYASAFHGNNLLSGIGRLNQMLKIDTIFNALSRKKIKSVVITPNFTAGSSFSSLIFDGANEVIGYENIWDAFHIYRKAIENDSIKFIHFYIPHVDTIEHIHGYESKEALEAAEYIIKKIAEINENKKTNTIITADHGHKMVDDIIDLSKNKKLIRKLDIPPYGDSRAPLFRSRYDIRSELSQYSMKIFGKNEREILLGPIGKDMEDSLPDYMGAAMDSVGFTFNYKLKKKKGEKWYGEPASNHGGLSPDEMEVPVLTLP</sequence>
<dbReference type="Gene3D" id="3.40.720.10">
    <property type="entry name" value="Alkaline Phosphatase, subunit A"/>
    <property type="match status" value="1"/>
</dbReference>
<protein>
    <submittedName>
        <fullName evidence="1">Type I phosphodiesterase/nucleotide pyrophosphatase</fullName>
    </submittedName>
</protein>
<dbReference type="InterPro" id="IPR002591">
    <property type="entry name" value="Phosphodiest/P_Trfase"/>
</dbReference>
<name>D6GUD9_PARA5</name>
<dbReference type="EMBL" id="GG745545">
    <property type="protein sequence ID" value="EFD93195.1"/>
    <property type="molecule type" value="Genomic_DNA"/>
</dbReference>
<gene>
    <name evidence="1" type="ORF">BJBARM5_0067</name>
</gene>
<organism evidence="1 2">
    <name type="scientific">Candidatus Parvarchaeum acidophilus ARMAN-5</name>
    <dbReference type="NCBI Taxonomy" id="662762"/>
    <lineage>
        <taxon>Archaea</taxon>
        <taxon>Candidatus Parvarchaeota</taxon>
        <taxon>Candidatus Parvarchaeum</taxon>
    </lineage>
</organism>
<dbReference type="InterPro" id="IPR017850">
    <property type="entry name" value="Alkaline_phosphatase_core_sf"/>
</dbReference>
<evidence type="ECO:0000313" key="2">
    <source>
        <dbReference type="Proteomes" id="UP000009376"/>
    </source>
</evidence>
<dbReference type="SUPFAM" id="SSF53649">
    <property type="entry name" value="Alkaline phosphatase-like"/>
    <property type="match status" value="1"/>
</dbReference>
<reference evidence="1 2" key="1">
    <citation type="journal article" date="2010" name="Proc. Natl. Acad. Sci. U.S.A.">
        <title>Enigmatic, ultrasmall, uncultivated Archaea.</title>
        <authorList>
            <person name="Baker B.J."/>
            <person name="Comolli L.R."/>
            <person name="Dick G.J."/>
            <person name="Hauser L.J."/>
            <person name="Hyatt D."/>
            <person name="Dill B.D."/>
            <person name="Land M.L."/>
            <person name="Verberkmoes N.C."/>
            <person name="Hettich R.L."/>
            <person name="Banfield J.F."/>
        </authorList>
    </citation>
    <scope>NUCLEOTIDE SEQUENCE [LARGE SCALE GENOMIC DNA]</scope>
</reference>
<dbReference type="Pfam" id="PF01663">
    <property type="entry name" value="Phosphodiest"/>
    <property type="match status" value="1"/>
</dbReference>
<dbReference type="GO" id="GO:0016787">
    <property type="term" value="F:hydrolase activity"/>
    <property type="evidence" value="ECO:0007669"/>
    <property type="project" value="UniProtKB-ARBA"/>
</dbReference>
<evidence type="ECO:0000313" key="1">
    <source>
        <dbReference type="EMBL" id="EFD93195.1"/>
    </source>
</evidence>
<dbReference type="PANTHER" id="PTHR10151">
    <property type="entry name" value="ECTONUCLEOTIDE PYROPHOSPHATASE/PHOSPHODIESTERASE"/>
    <property type="match status" value="1"/>
</dbReference>
<dbReference type="PANTHER" id="PTHR10151:SF120">
    <property type="entry name" value="BIS(5'-ADENOSYL)-TRIPHOSPHATASE"/>
    <property type="match status" value="1"/>
</dbReference>
<accession>D6GUD9</accession>